<dbReference type="OrthoDB" id="354768at2759"/>
<evidence type="ECO:0000313" key="2">
    <source>
        <dbReference type="Proteomes" id="UP000515125"/>
    </source>
</evidence>
<reference evidence="3" key="1">
    <citation type="submission" date="2025-08" db="UniProtKB">
        <authorList>
            <consortium name="RefSeq"/>
        </authorList>
    </citation>
    <scope>IDENTIFICATION</scope>
</reference>
<feature type="compositionally biased region" description="Basic and acidic residues" evidence="1">
    <location>
        <begin position="625"/>
        <end position="643"/>
    </location>
</feature>
<name>A0A6P6RS96_9EIME</name>
<feature type="compositionally biased region" description="Basic and acidic residues" evidence="1">
    <location>
        <begin position="516"/>
        <end position="532"/>
    </location>
</feature>
<keyword evidence="2" id="KW-1185">Reference proteome</keyword>
<accession>A0A6P6RS96</accession>
<dbReference type="AlphaFoldDB" id="A0A6P6RS96"/>
<evidence type="ECO:0000256" key="1">
    <source>
        <dbReference type="SAM" id="MobiDB-lite"/>
    </source>
</evidence>
<organism evidence="2 3">
    <name type="scientific">Cyclospora cayetanensis</name>
    <dbReference type="NCBI Taxonomy" id="88456"/>
    <lineage>
        <taxon>Eukaryota</taxon>
        <taxon>Sar</taxon>
        <taxon>Alveolata</taxon>
        <taxon>Apicomplexa</taxon>
        <taxon>Conoidasida</taxon>
        <taxon>Coccidia</taxon>
        <taxon>Eucoccidiorida</taxon>
        <taxon>Eimeriorina</taxon>
        <taxon>Eimeriidae</taxon>
        <taxon>Cyclospora</taxon>
    </lineage>
</organism>
<feature type="region of interest" description="Disordered" evidence="1">
    <location>
        <begin position="371"/>
        <end position="394"/>
    </location>
</feature>
<feature type="region of interest" description="Disordered" evidence="1">
    <location>
        <begin position="289"/>
        <end position="309"/>
    </location>
</feature>
<proteinExistence type="predicted"/>
<feature type="region of interest" description="Disordered" evidence="1">
    <location>
        <begin position="615"/>
        <end position="643"/>
    </location>
</feature>
<feature type="compositionally biased region" description="Acidic residues" evidence="1">
    <location>
        <begin position="293"/>
        <end position="302"/>
    </location>
</feature>
<sequence>MVLEVHSGAKRMNALLSQLLASGGSTHAQRVTACSDSGNYADLYGQVRLRALCPTDAPQISAKPEIAMEPLLPVHNPGNVKGSAQSAVFDSLQMHSTKATEAECDGVPVKSRPISVMETPHGENHTSYNNNSPERRLNTQAEPPFRLGIESGRRFFGSSGDIYELLDAIGSGSASTVYKCKLVKANLNSSKAPDRPFRADTLCTATAEEVFAVKAIDLKGLSWRSSSWLCSENESTDSSVSPATASTAAAAFAALHTSATALTARVSRHVSSCAEIAKRALGAAAWGPHGWEEDSANEEGGEEAGRGGSRCRGVGLGSGIEAVDELFAQVRGWICEMQKQGERLGMRYERAEASVSELICCVLTALSASAPSSVPRKEQTEANEQAEQILSAERDATTIETPLVEAESEPLQPAEVRQHPSVSGISLPSEHESGEQRSTLVTPVCAALEAGSAKTKGTGFFETEVGVWGPSGSGARMDLLREFLGSKLRRMLYSFMQHPTENDASGATDTEAGAHLAERGGEARAGGREESKQVATGIREWSQVGAPDPSLVTEEILDFLFLSTKTAASHARQLRQPSKDSGEGLGLGGALGAPMGGVFQEQSLLHGEVLHSESAPGEIAGSAEVARESPRSADGEASRGGREHEVHQCAELSFLCEPGFSTASAGGALQAKIAVSRLQLKSLEKLRQFRTQCKVYLELSNARNAKLMDLGLHVQLRADQLDAIRALRAMPDE</sequence>
<protein>
    <submittedName>
        <fullName evidence="3">Uncharacterized protein LOC34619969</fullName>
    </submittedName>
</protein>
<evidence type="ECO:0000313" key="3">
    <source>
        <dbReference type="RefSeq" id="XP_026190686.1"/>
    </source>
</evidence>
<feature type="region of interest" description="Disordered" evidence="1">
    <location>
        <begin position="516"/>
        <end position="535"/>
    </location>
</feature>
<gene>
    <name evidence="3" type="primary">LOC34619969</name>
</gene>
<feature type="region of interest" description="Disordered" evidence="1">
    <location>
        <begin position="114"/>
        <end position="136"/>
    </location>
</feature>
<dbReference type="GeneID" id="34619969"/>
<dbReference type="Proteomes" id="UP000515125">
    <property type="component" value="Unplaced"/>
</dbReference>
<dbReference type="RefSeq" id="XP_026190686.1">
    <property type="nucleotide sequence ID" value="XM_026334901.1"/>
</dbReference>